<dbReference type="RefSeq" id="WP_378936883.1">
    <property type="nucleotide sequence ID" value="NZ_JBHLVO010000021.1"/>
</dbReference>
<gene>
    <name evidence="2" type="ORF">ACFFIX_19160</name>
</gene>
<dbReference type="EMBL" id="JBHLVO010000021">
    <property type="protein sequence ID" value="MFC0273515.1"/>
    <property type="molecule type" value="Genomic_DNA"/>
</dbReference>
<feature type="transmembrane region" description="Helical" evidence="1">
    <location>
        <begin position="50"/>
        <end position="72"/>
    </location>
</feature>
<organism evidence="2 3">
    <name type="scientific">Metabacillus herbersteinensis</name>
    <dbReference type="NCBI Taxonomy" id="283816"/>
    <lineage>
        <taxon>Bacteria</taxon>
        <taxon>Bacillati</taxon>
        <taxon>Bacillota</taxon>
        <taxon>Bacilli</taxon>
        <taxon>Bacillales</taxon>
        <taxon>Bacillaceae</taxon>
        <taxon>Metabacillus</taxon>
    </lineage>
</organism>
<dbReference type="Proteomes" id="UP001589854">
    <property type="component" value="Unassembled WGS sequence"/>
</dbReference>
<comment type="caution">
    <text evidence="2">The sequence shown here is derived from an EMBL/GenBank/DDBJ whole genome shotgun (WGS) entry which is preliminary data.</text>
</comment>
<keyword evidence="1" id="KW-1133">Transmembrane helix</keyword>
<reference evidence="2 3" key="1">
    <citation type="submission" date="2024-09" db="EMBL/GenBank/DDBJ databases">
        <authorList>
            <person name="Sun Q."/>
            <person name="Mori K."/>
        </authorList>
    </citation>
    <scope>NUCLEOTIDE SEQUENCE [LARGE SCALE GENOMIC DNA]</scope>
    <source>
        <strain evidence="2 3">CCM 7228</strain>
    </source>
</reference>
<protein>
    <submittedName>
        <fullName evidence="2">Uncharacterized protein</fullName>
    </submittedName>
</protein>
<evidence type="ECO:0000313" key="2">
    <source>
        <dbReference type="EMBL" id="MFC0273515.1"/>
    </source>
</evidence>
<evidence type="ECO:0000256" key="1">
    <source>
        <dbReference type="SAM" id="Phobius"/>
    </source>
</evidence>
<evidence type="ECO:0000313" key="3">
    <source>
        <dbReference type="Proteomes" id="UP001589854"/>
    </source>
</evidence>
<sequence>MESISRFILFIDNYFLLSSFSKTIIQWSLTALILFSLLTLIFKKTPKPTFTLYIGFAVRIALLIGISIEMFHQVKVTELTELYYNKTPSYRQFLHFMFFGYIIVSGFYYMITLNQKKYKGLFYTFDIAILTMPILQLLTSFIINVRKEGFLLDDFVVLLIILLVTSTLIYLFFVSYWKKRLKFIVPFYLVIFFCLLFQFSSLVIGTGILEFVEVVNLYLFLGLLMTYHLLNTSENKFVYQGKKPFVVVLTIIFVILVNPFYNIGNLALATTNAEVKLRYYQSTDLVTLSEAEEIAEISTGDDDFFLRQNAHEDFHNRYFFESENYTVDVDGVSEAVMNLHRKTDPMGRKLQKEEYVTKSKKLLQSIGRTLKEEQLHIEASKKGDTVEVKMLPKVTDGSTLKDQWGTVFVWEKESLIEFHEKVILYPLESLKNVALTDEDIAKK</sequence>
<name>A0ABV6GIJ9_9BACI</name>
<feature type="transmembrane region" description="Helical" evidence="1">
    <location>
        <begin position="123"/>
        <end position="143"/>
    </location>
</feature>
<feature type="transmembrane region" description="Helical" evidence="1">
    <location>
        <begin position="24"/>
        <end position="43"/>
    </location>
</feature>
<accession>A0ABV6GIJ9</accession>
<feature type="transmembrane region" description="Helical" evidence="1">
    <location>
        <begin position="244"/>
        <end position="261"/>
    </location>
</feature>
<feature type="transmembrane region" description="Helical" evidence="1">
    <location>
        <begin position="155"/>
        <end position="173"/>
    </location>
</feature>
<feature type="transmembrane region" description="Helical" evidence="1">
    <location>
        <begin position="185"/>
        <end position="209"/>
    </location>
</feature>
<keyword evidence="1" id="KW-0812">Transmembrane</keyword>
<keyword evidence="3" id="KW-1185">Reference proteome</keyword>
<proteinExistence type="predicted"/>
<keyword evidence="1" id="KW-0472">Membrane</keyword>
<feature type="transmembrane region" description="Helical" evidence="1">
    <location>
        <begin position="92"/>
        <end position="111"/>
    </location>
</feature>
<feature type="transmembrane region" description="Helical" evidence="1">
    <location>
        <begin position="215"/>
        <end position="232"/>
    </location>
</feature>